<evidence type="ECO:0000313" key="4">
    <source>
        <dbReference type="Proteomes" id="UP000652761"/>
    </source>
</evidence>
<dbReference type="Pfam" id="PF03108">
    <property type="entry name" value="DBD_Tnp_Mut"/>
    <property type="match status" value="1"/>
</dbReference>
<dbReference type="Proteomes" id="UP000652761">
    <property type="component" value="Unassembled WGS sequence"/>
</dbReference>
<dbReference type="InterPro" id="IPR018289">
    <property type="entry name" value="MULE_transposase_dom"/>
</dbReference>
<dbReference type="AlphaFoldDB" id="A0A843WFZ9"/>
<feature type="domain" description="MULE transposase" evidence="2">
    <location>
        <begin position="432"/>
        <end position="525"/>
    </location>
</feature>
<evidence type="ECO:0008006" key="5">
    <source>
        <dbReference type="Google" id="ProtNLM"/>
    </source>
</evidence>
<organism evidence="3 4">
    <name type="scientific">Colocasia esculenta</name>
    <name type="common">Wild taro</name>
    <name type="synonym">Arum esculentum</name>
    <dbReference type="NCBI Taxonomy" id="4460"/>
    <lineage>
        <taxon>Eukaryota</taxon>
        <taxon>Viridiplantae</taxon>
        <taxon>Streptophyta</taxon>
        <taxon>Embryophyta</taxon>
        <taxon>Tracheophyta</taxon>
        <taxon>Spermatophyta</taxon>
        <taxon>Magnoliopsida</taxon>
        <taxon>Liliopsida</taxon>
        <taxon>Araceae</taxon>
        <taxon>Aroideae</taxon>
        <taxon>Colocasieae</taxon>
        <taxon>Colocasia</taxon>
    </lineage>
</organism>
<dbReference type="EMBL" id="NMUH01004659">
    <property type="protein sequence ID" value="MQM10383.1"/>
    <property type="molecule type" value="Genomic_DNA"/>
</dbReference>
<dbReference type="PANTHER" id="PTHR31973">
    <property type="entry name" value="POLYPROTEIN, PUTATIVE-RELATED"/>
    <property type="match status" value="1"/>
</dbReference>
<sequence>MKTTHVLYRPPPCRGPRPSRLFYTTVLPLPSVPLPFALDEKRLGGCFAKETRSRGFAGFAKVRRGRRGLCWPRRGFAEGAPIVKVGSVFVAKGFRRGEIAKGVLDMNRVPGIFAYKNEAYVIPIHKGMEFSGILDDVCTRWTLMKDQVELKCRIPDMGNSVMKLLNGGDIDRIIDMHEMIGSKMINIEVHVFGSEEVLSIRTSAEQSSVNNNIRSIVSGTSSQEMRLRSDLWHDVIHSTGQIFVFVEHLRNDLTKYAISRGFDFTFMKNDSTRVTVHCKIATCAWSLHANRIGLGPQFKIKSLNNVHSCGGGLSTQKHPRASKKWVSIIVQKKIVDAPLYRPKDIKKDIFREYGVDLPYHQAWLGKEVAYKEQFGDERCSFNELLWYKDAVERTNPGSVVELDVTNEGRIKRFFICYHACIFGFQTGCRPLLFLDGTFLKDKYQGKLLAAIALNGQNELFPLAYAACDAENEENWTWFLTCLKEAISIDRQITFISDRCKGLLQAIPHVFPNSHNTFCLRHLVDNFAKYLRGKCSSSTKDALIELLKKAAYVMTAREFEKTMVDIRELCVQGELWARKENPNYWANAFFQGERYGEMYSNPAESFNSWVLEARNLLILSMIDRIRTQIMALAFERRNNCLLWETTVCPKIDVYLKNLMDSARGIVVNCSNEHLFEVLSRPSHVVDLQVVLNVIKVVMLRPSSQYQIKINHLLIFENVEVKPPTTKRRAGRLKKNRIPSQQGLEVKMTYTCSRCKQKGHNRKSCSNPIFE</sequence>
<evidence type="ECO:0000313" key="3">
    <source>
        <dbReference type="EMBL" id="MQM10383.1"/>
    </source>
</evidence>
<gene>
    <name evidence="3" type="ORF">Taro_043276</name>
</gene>
<keyword evidence="4" id="KW-1185">Reference proteome</keyword>
<name>A0A843WFZ9_COLES</name>
<dbReference type="PANTHER" id="PTHR31973:SF166">
    <property type="entry name" value="OS10G0104700 PROTEIN"/>
    <property type="match status" value="1"/>
</dbReference>
<dbReference type="OrthoDB" id="125347at2759"/>
<dbReference type="Pfam" id="PF10551">
    <property type="entry name" value="MULE"/>
    <property type="match status" value="1"/>
</dbReference>
<evidence type="ECO:0000259" key="2">
    <source>
        <dbReference type="Pfam" id="PF10551"/>
    </source>
</evidence>
<feature type="domain" description="Transposase MuDR plant" evidence="1">
    <location>
        <begin position="235"/>
        <end position="300"/>
    </location>
</feature>
<comment type="caution">
    <text evidence="3">The sequence shown here is derived from an EMBL/GenBank/DDBJ whole genome shotgun (WGS) entry which is preliminary data.</text>
</comment>
<accession>A0A843WFZ9</accession>
<proteinExistence type="predicted"/>
<protein>
    <recommendedName>
        <fullName evidence="5">Transposase</fullName>
    </recommendedName>
</protein>
<dbReference type="InterPro" id="IPR004332">
    <property type="entry name" value="Transposase_MuDR"/>
</dbReference>
<evidence type="ECO:0000259" key="1">
    <source>
        <dbReference type="Pfam" id="PF03108"/>
    </source>
</evidence>
<reference evidence="3" key="1">
    <citation type="submission" date="2017-07" db="EMBL/GenBank/DDBJ databases">
        <title>Taro Niue Genome Assembly and Annotation.</title>
        <authorList>
            <person name="Atibalentja N."/>
            <person name="Keating K."/>
            <person name="Fields C.J."/>
        </authorList>
    </citation>
    <scope>NUCLEOTIDE SEQUENCE</scope>
    <source>
        <strain evidence="3">Niue_2</strain>
        <tissue evidence="3">Leaf</tissue>
    </source>
</reference>